<dbReference type="Pfam" id="PF00875">
    <property type="entry name" value="DNA_photolyase"/>
    <property type="match status" value="1"/>
</dbReference>
<evidence type="ECO:0000256" key="4">
    <source>
        <dbReference type="ARBA" id="ARBA00022827"/>
    </source>
</evidence>
<dbReference type="InterPro" id="IPR036155">
    <property type="entry name" value="Crypto/Photolyase_N_sf"/>
</dbReference>
<keyword evidence="3 5" id="KW-0285">Flavoprotein</keyword>
<dbReference type="InterPro" id="IPR014729">
    <property type="entry name" value="Rossmann-like_a/b/a_fold"/>
</dbReference>
<evidence type="ECO:0000256" key="3">
    <source>
        <dbReference type="ARBA" id="ARBA00022630"/>
    </source>
</evidence>
<dbReference type="Pfam" id="PF03441">
    <property type="entry name" value="FAD_binding_7"/>
    <property type="match status" value="1"/>
</dbReference>
<dbReference type="RefSeq" id="WP_212220072.1">
    <property type="nucleotide sequence ID" value="NZ_JAGUCO010000036.1"/>
</dbReference>
<dbReference type="Gene3D" id="1.10.579.10">
    <property type="entry name" value="DNA Cyclobutane Dipyrimidine Photolyase, subunit A, domain 3"/>
    <property type="match status" value="1"/>
</dbReference>
<keyword evidence="5" id="KW-0157">Chromophore</keyword>
<dbReference type="PROSITE" id="PS51645">
    <property type="entry name" value="PHR_CRY_ALPHA_BETA"/>
    <property type="match status" value="1"/>
</dbReference>
<evidence type="ECO:0000259" key="6">
    <source>
        <dbReference type="PROSITE" id="PS51645"/>
    </source>
</evidence>
<dbReference type="Proteomes" id="UP000708576">
    <property type="component" value="Unassembled WGS sequence"/>
</dbReference>
<dbReference type="InterPro" id="IPR005101">
    <property type="entry name" value="Cryptochr/Photolyase_FAD-bd"/>
</dbReference>
<sequence>MQPIIYWFRNDLRLYDNKALNQALESKHPIIFIYIINKEWFKKGTLGFNRISTFRLNHLYSSLNRLQKELQSRGSDLYIFKNNPLSTISKLAQQTRAKAVYAHHEYAWYELEEEKAINKVVPLHLTWGNMVYPPDQVPFTPDVSPYYYTKFMKKVIDLPPATIVSEIKSINSFKGEITLETFKLPETNNTVSPLELMSNYLNSNAFEEYYYSRELFEGDHYSSFLSPYLADGSLSANVLYQELNNKLKENPRLEASVDKLKLQLIWRDYYRFLFLRYGRKLFYRHGIRNKNRDRYDDMEAFLQWKNGKTDHPLVNAFMNELRTTGFLSNRGRMLVSYYLAKVLQVNWLWGAQWFEHILIDYEVCNNYGNWAYQSGVGTDSRFNRSFNLDKQIEKFDPRRVYLARWANKSNS</sequence>
<feature type="domain" description="Photolyase/cryptochrome alpha/beta" evidence="6">
    <location>
        <begin position="2"/>
        <end position="131"/>
    </location>
</feature>
<dbReference type="InterPro" id="IPR036134">
    <property type="entry name" value="Crypto/Photolyase_FAD-like_sf"/>
</dbReference>
<dbReference type="SUPFAM" id="SSF52425">
    <property type="entry name" value="Cryptochrome/photolyase, N-terminal domain"/>
    <property type="match status" value="1"/>
</dbReference>
<evidence type="ECO:0000313" key="7">
    <source>
        <dbReference type="EMBL" id="MBS2101049.1"/>
    </source>
</evidence>
<dbReference type="GO" id="GO:0003904">
    <property type="term" value="F:deoxyribodipyrimidine photo-lyase activity"/>
    <property type="evidence" value="ECO:0007669"/>
    <property type="project" value="UniProtKB-EC"/>
</dbReference>
<comment type="cofactor">
    <cofactor evidence="2">
        <name>FAD</name>
        <dbReference type="ChEBI" id="CHEBI:57692"/>
    </cofactor>
</comment>
<name>A0ABS5K380_9BACT</name>
<dbReference type="EC" id="4.1.99.3" evidence="7"/>
<reference evidence="7 8" key="1">
    <citation type="journal article" date="2015" name="Int. J. Syst. Evol. Microbiol.">
        <title>Carboxylicivirga linearis sp. nov., isolated from a sea cucumber culture pond.</title>
        <authorList>
            <person name="Wang F.Q."/>
            <person name="Zhou Y.X."/>
            <person name="Lin X.Z."/>
            <person name="Chen G.J."/>
            <person name="Du Z.J."/>
        </authorList>
    </citation>
    <scope>NUCLEOTIDE SEQUENCE [LARGE SCALE GENOMIC DNA]</scope>
    <source>
        <strain evidence="7 8">FB218</strain>
    </source>
</reference>
<evidence type="ECO:0000256" key="2">
    <source>
        <dbReference type="ARBA" id="ARBA00001974"/>
    </source>
</evidence>
<organism evidence="7 8">
    <name type="scientific">Carboxylicivirga linearis</name>
    <dbReference type="NCBI Taxonomy" id="1628157"/>
    <lineage>
        <taxon>Bacteria</taxon>
        <taxon>Pseudomonadati</taxon>
        <taxon>Bacteroidota</taxon>
        <taxon>Bacteroidia</taxon>
        <taxon>Marinilabiliales</taxon>
        <taxon>Marinilabiliaceae</taxon>
        <taxon>Carboxylicivirga</taxon>
    </lineage>
</organism>
<dbReference type="SUPFAM" id="SSF48173">
    <property type="entry name" value="Cryptochrome/photolyase FAD-binding domain"/>
    <property type="match status" value="1"/>
</dbReference>
<keyword evidence="4 5" id="KW-0274">FAD</keyword>
<evidence type="ECO:0000256" key="5">
    <source>
        <dbReference type="RuleBase" id="RU004182"/>
    </source>
</evidence>
<dbReference type="EMBL" id="JAGUCO010000036">
    <property type="protein sequence ID" value="MBS2101049.1"/>
    <property type="molecule type" value="Genomic_DNA"/>
</dbReference>
<evidence type="ECO:0000256" key="1">
    <source>
        <dbReference type="ARBA" id="ARBA00001932"/>
    </source>
</evidence>
<dbReference type="InterPro" id="IPR006050">
    <property type="entry name" value="DNA_photolyase_N"/>
</dbReference>
<proteinExistence type="inferred from homology"/>
<evidence type="ECO:0000313" key="8">
    <source>
        <dbReference type="Proteomes" id="UP000708576"/>
    </source>
</evidence>
<dbReference type="InterPro" id="IPR002081">
    <property type="entry name" value="Cryptochrome/DNA_photolyase_1"/>
</dbReference>
<comment type="similarity">
    <text evidence="5">Belongs to the DNA photolyase family.</text>
</comment>
<comment type="caution">
    <text evidence="7">The sequence shown here is derived from an EMBL/GenBank/DDBJ whole genome shotgun (WGS) entry which is preliminary data.</text>
</comment>
<dbReference type="Gene3D" id="3.40.50.620">
    <property type="entry name" value="HUPs"/>
    <property type="match status" value="1"/>
</dbReference>
<dbReference type="PANTHER" id="PTHR11455">
    <property type="entry name" value="CRYPTOCHROME"/>
    <property type="match status" value="1"/>
</dbReference>
<protein>
    <submittedName>
        <fullName evidence="7">Deoxyribodipyrimidine photo-lyase</fullName>
        <ecNumber evidence="7">4.1.99.3</ecNumber>
    </submittedName>
</protein>
<accession>A0ABS5K380</accession>
<keyword evidence="8" id="KW-1185">Reference proteome</keyword>
<keyword evidence="7" id="KW-0456">Lyase</keyword>
<gene>
    <name evidence="7" type="ORF">KEM10_22380</name>
</gene>
<dbReference type="PRINTS" id="PR00147">
    <property type="entry name" value="DNAPHOTLYASE"/>
</dbReference>
<dbReference type="Gene3D" id="1.25.40.80">
    <property type="match status" value="1"/>
</dbReference>
<dbReference type="PANTHER" id="PTHR11455:SF9">
    <property type="entry name" value="CRYPTOCHROME CIRCADIAN CLOCK 5 ISOFORM X1"/>
    <property type="match status" value="1"/>
</dbReference>
<comment type="cofactor">
    <cofactor evidence="1">
        <name>(6R)-5,10-methylene-5,6,7,8-tetrahydrofolate</name>
        <dbReference type="ChEBI" id="CHEBI:15636"/>
    </cofactor>
</comment>